<dbReference type="EMBL" id="CP003096">
    <property type="protein sequence ID" value="AER67390.1"/>
    <property type="molecule type" value="Genomic_DNA"/>
</dbReference>
<dbReference type="OrthoDB" id="1034872at2"/>
<keyword evidence="2" id="KW-1185">Reference proteome</keyword>
<dbReference type="STRING" id="580340.Tlie_1668"/>
<protein>
    <recommendedName>
        <fullName evidence="3">PqqD family protein</fullName>
    </recommendedName>
</protein>
<dbReference type="Pfam" id="PF05402">
    <property type="entry name" value="PqqD"/>
    <property type="match status" value="1"/>
</dbReference>
<evidence type="ECO:0000313" key="1">
    <source>
        <dbReference type="EMBL" id="AER67390.1"/>
    </source>
</evidence>
<dbReference type="Gene3D" id="1.10.10.1150">
    <property type="entry name" value="Coenzyme PQQ synthesis protein D (PqqD)"/>
    <property type="match status" value="1"/>
</dbReference>
<dbReference type="KEGG" id="tli:Tlie_1668"/>
<name>G7V859_THELD</name>
<dbReference type="Proteomes" id="UP000005868">
    <property type="component" value="Chromosome"/>
</dbReference>
<accession>G7V859</accession>
<evidence type="ECO:0008006" key="3">
    <source>
        <dbReference type="Google" id="ProtNLM"/>
    </source>
</evidence>
<dbReference type="InterPro" id="IPR008792">
    <property type="entry name" value="PQQD"/>
</dbReference>
<dbReference type="HOGENOM" id="CLU_150513_0_0_0"/>
<proteinExistence type="predicted"/>
<dbReference type="InterPro" id="IPR041881">
    <property type="entry name" value="PqqD_sf"/>
</dbReference>
<organism evidence="1 2">
    <name type="scientific">Thermovirga lienii (strain ATCC BAA-1197 / DSM 17291 / Cas60314)</name>
    <dbReference type="NCBI Taxonomy" id="580340"/>
    <lineage>
        <taxon>Bacteria</taxon>
        <taxon>Thermotogati</taxon>
        <taxon>Synergistota</taxon>
        <taxon>Synergistia</taxon>
        <taxon>Synergistales</taxon>
        <taxon>Thermovirgaceae</taxon>
        <taxon>Thermovirga</taxon>
    </lineage>
</organism>
<dbReference type="AlphaFoldDB" id="G7V859"/>
<gene>
    <name evidence="1" type="ordered locus">Tlie_1668</name>
</gene>
<reference evidence="1 2" key="2">
    <citation type="journal article" date="2012" name="Stand. Genomic Sci.">
        <title>Genome sequence of the moderately thermophilic, amino-acid-degrading and sulfur-reducing bacterium Thermovirga lienii type strain (Cas60314(T)).</title>
        <authorList>
            <person name="Goker M."/>
            <person name="Saunders E."/>
            <person name="Lapidus A."/>
            <person name="Nolan M."/>
            <person name="Lucas S."/>
            <person name="Hammon N."/>
            <person name="Deshpande S."/>
            <person name="Cheng J.F."/>
            <person name="Han C."/>
            <person name="Tapia R."/>
            <person name="Goodwin L.A."/>
            <person name="Pitluck S."/>
            <person name="Liolios K."/>
            <person name="Mavromatis K."/>
            <person name="Pagani I."/>
            <person name="Ivanova N."/>
            <person name="Mikhailova N."/>
            <person name="Pati A."/>
            <person name="Chen A."/>
            <person name="Palaniappan K."/>
            <person name="Land M."/>
            <person name="Chang Y.J."/>
            <person name="Jeffries C.D."/>
            <person name="Brambilla E.M."/>
            <person name="Rohde M."/>
            <person name="Spring S."/>
            <person name="Detter J.C."/>
            <person name="Woyke T."/>
            <person name="Bristow J."/>
            <person name="Eisen J.A."/>
            <person name="Markowitz V."/>
            <person name="Hugenholtz P."/>
            <person name="Kyrpides N.C."/>
            <person name="Klenk H.P."/>
        </authorList>
    </citation>
    <scope>NUCLEOTIDE SEQUENCE [LARGE SCALE GENOMIC DNA]</scope>
    <source>
        <strain evidence="2">ATCC BAA-1197 / DSM 17291 / Cas60314</strain>
    </source>
</reference>
<reference evidence="2" key="1">
    <citation type="submission" date="2011-10" db="EMBL/GenBank/DDBJ databases">
        <title>The complete genome of chromosome of Thermovirga lienii DSM 17291.</title>
        <authorList>
            <consortium name="US DOE Joint Genome Institute (JGI-PGF)"/>
            <person name="Lucas S."/>
            <person name="Copeland A."/>
            <person name="Lapidus A."/>
            <person name="Glavina del Rio T."/>
            <person name="Dalin E."/>
            <person name="Tice H."/>
            <person name="Bruce D."/>
            <person name="Goodwin L."/>
            <person name="Pitluck S."/>
            <person name="Peters L."/>
            <person name="Mikhailova N."/>
            <person name="Saunders E."/>
            <person name="Kyrpides N."/>
            <person name="Mavromatis K."/>
            <person name="Ivanova N."/>
            <person name="Last F.I."/>
            <person name="Brettin T."/>
            <person name="Detter J.C."/>
            <person name="Han C."/>
            <person name="Larimer F."/>
            <person name="Land M."/>
            <person name="Hauser L."/>
            <person name="Markowitz V."/>
            <person name="Cheng J.-F."/>
            <person name="Hugenholtz P."/>
            <person name="Woyke T."/>
            <person name="Wu D."/>
            <person name="Spring S."/>
            <person name="Schroeder M."/>
            <person name="Brambilla E.-M."/>
            <person name="Klenk H.-P."/>
            <person name="Eisen J.A."/>
        </authorList>
    </citation>
    <scope>NUCLEOTIDE SEQUENCE [LARGE SCALE GENOMIC DNA]</scope>
    <source>
        <strain evidence="2">ATCC BAA-1197 / DSM 17291 / Cas60314</strain>
    </source>
</reference>
<evidence type="ECO:0000313" key="2">
    <source>
        <dbReference type="Proteomes" id="UP000005868"/>
    </source>
</evidence>
<sequence>MPDKLEIYLNLVPIRNETIKLDEEEGSPVLLVPMDSLFDFLAIRRHGRYRRLKLDDLGAFVWRLCDGEKTVREIGEEVRNIYGDSAEPLYERLIYFLLELKKRHLLELK</sequence>